<evidence type="ECO:0000313" key="12">
    <source>
        <dbReference type="EMBL" id="KAK6206235.1"/>
    </source>
</evidence>
<evidence type="ECO:0000256" key="3">
    <source>
        <dbReference type="ARBA" id="ARBA00022741"/>
    </source>
</evidence>
<dbReference type="Pfam" id="PF00664">
    <property type="entry name" value="ABC_membrane"/>
    <property type="match status" value="1"/>
</dbReference>
<evidence type="ECO:0000313" key="13">
    <source>
        <dbReference type="Proteomes" id="UP001327957"/>
    </source>
</evidence>
<feature type="transmembrane region" description="Helical" evidence="9">
    <location>
        <begin position="259"/>
        <end position="276"/>
    </location>
</feature>
<evidence type="ECO:0000259" key="10">
    <source>
        <dbReference type="PROSITE" id="PS50893"/>
    </source>
</evidence>
<dbReference type="InterPro" id="IPR003593">
    <property type="entry name" value="AAA+_ATPase"/>
</dbReference>
<evidence type="ECO:0000256" key="8">
    <source>
        <dbReference type="SAM" id="MobiDB-lite"/>
    </source>
</evidence>
<dbReference type="PANTHER" id="PTHR24221:SF651">
    <property type="entry name" value="HEAVY METAL TOLERANCE PROTEIN"/>
    <property type="match status" value="1"/>
</dbReference>
<dbReference type="InterPro" id="IPR036640">
    <property type="entry name" value="ABC1_TM_sf"/>
</dbReference>
<evidence type="ECO:0000259" key="11">
    <source>
        <dbReference type="PROSITE" id="PS50929"/>
    </source>
</evidence>
<keyword evidence="6 9" id="KW-0472">Membrane</keyword>
<accession>A0AAV9SSJ5</accession>
<evidence type="ECO:0000256" key="7">
    <source>
        <dbReference type="SAM" id="Coils"/>
    </source>
</evidence>
<dbReference type="PROSITE" id="PS50893">
    <property type="entry name" value="ABC_TRANSPORTER_2"/>
    <property type="match status" value="1"/>
</dbReference>
<dbReference type="InterPro" id="IPR027417">
    <property type="entry name" value="P-loop_NTPase"/>
</dbReference>
<dbReference type="GO" id="GO:0005774">
    <property type="term" value="C:vacuolar membrane"/>
    <property type="evidence" value="ECO:0007669"/>
    <property type="project" value="TreeGrafter"/>
</dbReference>
<feature type="domain" description="ABC transporter" evidence="10">
    <location>
        <begin position="436"/>
        <end position="679"/>
    </location>
</feature>
<feature type="transmembrane region" description="Helical" evidence="9">
    <location>
        <begin position="15"/>
        <end position="37"/>
    </location>
</feature>
<organism evidence="12 13">
    <name type="scientific">Colletotrichum tabaci</name>
    <dbReference type="NCBI Taxonomy" id="1209068"/>
    <lineage>
        <taxon>Eukaryota</taxon>
        <taxon>Fungi</taxon>
        <taxon>Dikarya</taxon>
        <taxon>Ascomycota</taxon>
        <taxon>Pezizomycotina</taxon>
        <taxon>Sordariomycetes</taxon>
        <taxon>Hypocreomycetidae</taxon>
        <taxon>Glomerellales</taxon>
        <taxon>Glomerellaceae</taxon>
        <taxon>Colletotrichum</taxon>
        <taxon>Colletotrichum destructivum species complex</taxon>
    </lineage>
</organism>
<gene>
    <name evidence="12" type="ORF">QIS74_13654</name>
</gene>
<dbReference type="InterPro" id="IPR003439">
    <property type="entry name" value="ABC_transporter-like_ATP-bd"/>
</dbReference>
<reference evidence="12 13" key="1">
    <citation type="submission" date="2023-04" db="EMBL/GenBank/DDBJ databases">
        <title>Colletotrichum tabacum stain YC1 causing leaf anthracnose on Nicotiana tabacum(L.) cv.</title>
        <authorList>
            <person name="Ji Z."/>
            <person name="Wang M."/>
            <person name="Zhang J."/>
            <person name="Wang N."/>
            <person name="Zhou Z."/>
        </authorList>
    </citation>
    <scope>NUCLEOTIDE SEQUENCE [LARGE SCALE GENOMIC DNA]</scope>
    <source>
        <strain evidence="12 13">YC1</strain>
    </source>
</reference>
<keyword evidence="2 9" id="KW-0812">Transmembrane</keyword>
<dbReference type="GO" id="GO:0005524">
    <property type="term" value="F:ATP binding"/>
    <property type="evidence" value="ECO:0007669"/>
    <property type="project" value="UniProtKB-KW"/>
</dbReference>
<dbReference type="GO" id="GO:0016887">
    <property type="term" value="F:ATP hydrolysis activity"/>
    <property type="evidence" value="ECO:0007669"/>
    <property type="project" value="InterPro"/>
</dbReference>
<sequence>MFPSSKHRSFQSSSFGLLVTAIRVLCLTALLSQFFILRRRSGDLESLTAGEEHNDSAPDIETNITVEPNNKYNKFNQDAHMEMAELGGWWPWVKKFSIFWKYVWPVGQPKMQIIAISSILLAFVNKILVVLSSYYLGLLVTDMSEVAKNSERRRAEVLPPILSFAIASALASEAAIPTLRSSLFMIVKIYREQQLKGAIHRTIMSLDLSFHNTVSSADIIRITSDSQGLLNALDTVLIVLLPNMITLLTTAAFLIRKHGPFMALNLLALVVCYFVIQRRSVKQLSEALDRFMALQRAMDADCHESIQCWETIAGHSKTTAAVERYLSKVSSWVKQWFKWLTPFYVGQFSTGVVLISAFLLGLLLIRNDIFNNRATGGDLAAFVGYWATIISSLNIFKANNIDILEKMLQATRGRRLLEIKIQVPDGPKFQFGGGAICFTDVKYYYPQKMDAVLNGLNLFVAAGRTLSIVGQSGTGKSTMLKLLMGFYEPSSGHIKGDDQNIEEIDITSLRSRIGIIAQASHLFNGTVMDNMRYVNPDATEEQVHEACRKARIHDAIMSRPNGYETEIGDNGQTFSGGQRQQLLVARLLLHDPDIVVLDEATSAMDIETEASVQKAIREAFPTKTVIQIDREIADDGTAEPNDLAGNGTQRTTTRGASAAKGRTKASEEDDRTLLLAMGKQMKELHASLQTANRELRSIKDELQTVRGDLQPLRQQVEDDNTKIRKNLEASTILASTRSGPGPSFAAVARTPPTSQTSHARTHTADTTTDTLYCTIDTSRVEVKYGKKPNAGMIRAALEKEMRADGHTEWRCQAVTVNPRN</sequence>
<keyword evidence="5 9" id="KW-1133">Transmembrane helix</keyword>
<feature type="transmembrane region" description="Helical" evidence="9">
    <location>
        <begin position="229"/>
        <end position="253"/>
    </location>
</feature>
<keyword evidence="4" id="KW-0067">ATP-binding</keyword>
<comment type="caution">
    <text evidence="12">The sequence shown here is derived from an EMBL/GenBank/DDBJ whole genome shotgun (WGS) entry which is preliminary data.</text>
</comment>
<dbReference type="EMBL" id="JASAOK010000056">
    <property type="protein sequence ID" value="KAK6206235.1"/>
    <property type="molecule type" value="Genomic_DNA"/>
</dbReference>
<dbReference type="Pfam" id="PF00005">
    <property type="entry name" value="ABC_tran"/>
    <property type="match status" value="1"/>
</dbReference>
<dbReference type="Gene3D" id="1.20.1560.10">
    <property type="entry name" value="ABC transporter type 1, transmembrane domain"/>
    <property type="match status" value="1"/>
</dbReference>
<dbReference type="SMART" id="SM00382">
    <property type="entry name" value="AAA"/>
    <property type="match status" value="1"/>
</dbReference>
<evidence type="ECO:0000256" key="1">
    <source>
        <dbReference type="ARBA" id="ARBA00004141"/>
    </source>
</evidence>
<dbReference type="InterPro" id="IPR039421">
    <property type="entry name" value="Type_1_exporter"/>
</dbReference>
<evidence type="ECO:0000256" key="2">
    <source>
        <dbReference type="ARBA" id="ARBA00022692"/>
    </source>
</evidence>
<feature type="transmembrane region" description="Helical" evidence="9">
    <location>
        <begin position="157"/>
        <end position="176"/>
    </location>
</feature>
<protein>
    <submittedName>
        <fullName evidence="12">Abc transporter</fullName>
    </submittedName>
</protein>
<evidence type="ECO:0000256" key="5">
    <source>
        <dbReference type="ARBA" id="ARBA00022989"/>
    </source>
</evidence>
<feature type="region of interest" description="Disordered" evidence="8">
    <location>
        <begin position="633"/>
        <end position="669"/>
    </location>
</feature>
<feature type="compositionally biased region" description="Polar residues" evidence="8">
    <location>
        <begin position="646"/>
        <end position="655"/>
    </location>
</feature>
<feature type="transmembrane region" description="Helical" evidence="9">
    <location>
        <begin position="343"/>
        <end position="365"/>
    </location>
</feature>
<proteinExistence type="predicted"/>
<keyword evidence="3" id="KW-0547">Nucleotide-binding</keyword>
<dbReference type="SUPFAM" id="SSF52540">
    <property type="entry name" value="P-loop containing nucleoside triphosphate hydrolases"/>
    <property type="match status" value="1"/>
</dbReference>
<feature type="domain" description="ABC transmembrane type-1" evidence="11">
    <location>
        <begin position="118"/>
        <end position="385"/>
    </location>
</feature>
<dbReference type="InterPro" id="IPR011527">
    <property type="entry name" value="ABC1_TM_dom"/>
</dbReference>
<evidence type="ECO:0000256" key="4">
    <source>
        <dbReference type="ARBA" id="ARBA00022840"/>
    </source>
</evidence>
<dbReference type="PROSITE" id="PS50929">
    <property type="entry name" value="ABC_TM1F"/>
    <property type="match status" value="1"/>
</dbReference>
<name>A0AAV9SSJ5_9PEZI</name>
<feature type="transmembrane region" description="Helical" evidence="9">
    <location>
        <begin position="113"/>
        <end position="137"/>
    </location>
</feature>
<feature type="coiled-coil region" evidence="7">
    <location>
        <begin position="681"/>
        <end position="708"/>
    </location>
</feature>
<dbReference type="GO" id="GO:0140359">
    <property type="term" value="F:ABC-type transporter activity"/>
    <property type="evidence" value="ECO:0007669"/>
    <property type="project" value="InterPro"/>
</dbReference>
<keyword evidence="13" id="KW-1185">Reference proteome</keyword>
<dbReference type="SUPFAM" id="SSF90123">
    <property type="entry name" value="ABC transporter transmembrane region"/>
    <property type="match status" value="1"/>
</dbReference>
<evidence type="ECO:0000256" key="6">
    <source>
        <dbReference type="ARBA" id="ARBA00023136"/>
    </source>
</evidence>
<dbReference type="Proteomes" id="UP001327957">
    <property type="component" value="Unassembled WGS sequence"/>
</dbReference>
<comment type="subcellular location">
    <subcellularLocation>
        <location evidence="1">Membrane</location>
        <topology evidence="1">Multi-pass membrane protein</topology>
    </subcellularLocation>
</comment>
<evidence type="ECO:0000256" key="9">
    <source>
        <dbReference type="SAM" id="Phobius"/>
    </source>
</evidence>
<keyword evidence="7" id="KW-0175">Coiled coil</keyword>
<dbReference type="PANTHER" id="PTHR24221">
    <property type="entry name" value="ATP-BINDING CASSETTE SUB-FAMILY B"/>
    <property type="match status" value="1"/>
</dbReference>
<dbReference type="Gene3D" id="3.40.50.300">
    <property type="entry name" value="P-loop containing nucleotide triphosphate hydrolases"/>
    <property type="match status" value="1"/>
</dbReference>
<dbReference type="AlphaFoldDB" id="A0AAV9SSJ5"/>